<organism evidence="2 3">
    <name type="scientific">Dimorphilus gyrociliatus</name>
    <dbReference type="NCBI Taxonomy" id="2664684"/>
    <lineage>
        <taxon>Eukaryota</taxon>
        <taxon>Metazoa</taxon>
        <taxon>Spiralia</taxon>
        <taxon>Lophotrochozoa</taxon>
        <taxon>Annelida</taxon>
        <taxon>Polychaeta</taxon>
        <taxon>Polychaeta incertae sedis</taxon>
        <taxon>Dinophilidae</taxon>
        <taxon>Dimorphilus</taxon>
    </lineage>
</organism>
<evidence type="ECO:0000313" key="3">
    <source>
        <dbReference type="Proteomes" id="UP000549394"/>
    </source>
</evidence>
<keyword evidence="3" id="KW-1185">Reference proteome</keyword>
<name>A0A7I8VL28_9ANNE</name>
<sequence length="179" mass="20285">MTGRSISISTVFDWTDYVPKSRNHSTNGRFFRQRKNTITKGEQEIMTGIYNNRTEGKKAKSLTDLLTTGTCHKDAWKTERKILVAPKETKVVSIAESEDTISNNRERTAKKINVYIPRAESPPHPPLPSPELTRKTSSSASSSSELWPTWEGRRSSRNSIPLKSVRINYCDIPRTPSFS</sequence>
<feature type="region of interest" description="Disordered" evidence="1">
    <location>
        <begin position="115"/>
        <end position="156"/>
    </location>
</feature>
<gene>
    <name evidence="2" type="ORF">DGYR_LOCUS5575</name>
</gene>
<protein>
    <submittedName>
        <fullName evidence="2">Uncharacterized protein</fullName>
    </submittedName>
</protein>
<proteinExistence type="predicted"/>
<comment type="caution">
    <text evidence="2">The sequence shown here is derived from an EMBL/GenBank/DDBJ whole genome shotgun (WGS) entry which is preliminary data.</text>
</comment>
<dbReference type="AlphaFoldDB" id="A0A7I8VL28"/>
<evidence type="ECO:0000256" key="1">
    <source>
        <dbReference type="SAM" id="MobiDB-lite"/>
    </source>
</evidence>
<dbReference type="Proteomes" id="UP000549394">
    <property type="component" value="Unassembled WGS sequence"/>
</dbReference>
<dbReference type="OrthoDB" id="6109449at2759"/>
<feature type="compositionally biased region" description="Pro residues" evidence="1">
    <location>
        <begin position="120"/>
        <end position="129"/>
    </location>
</feature>
<reference evidence="2 3" key="1">
    <citation type="submission" date="2020-08" db="EMBL/GenBank/DDBJ databases">
        <authorList>
            <person name="Hejnol A."/>
        </authorList>
    </citation>
    <scope>NUCLEOTIDE SEQUENCE [LARGE SCALE GENOMIC DNA]</scope>
</reference>
<dbReference type="EMBL" id="CAJFCJ010000007">
    <property type="protein sequence ID" value="CAD5117000.1"/>
    <property type="molecule type" value="Genomic_DNA"/>
</dbReference>
<accession>A0A7I8VL28</accession>
<evidence type="ECO:0000313" key="2">
    <source>
        <dbReference type="EMBL" id="CAD5117000.1"/>
    </source>
</evidence>